<name>A0A8B2NNV2_9HYPH</name>
<dbReference type="Proteomes" id="UP000249590">
    <property type="component" value="Unassembled WGS sequence"/>
</dbReference>
<evidence type="ECO:0000256" key="1">
    <source>
        <dbReference type="NCBIfam" id="TIGR02257"/>
    </source>
</evidence>
<dbReference type="AlphaFoldDB" id="A0A8B2NNV2"/>
<dbReference type="NCBIfam" id="TIGR02257">
    <property type="entry name" value="cobalto_cobN"/>
    <property type="match status" value="1"/>
</dbReference>
<keyword evidence="4" id="KW-1185">Reference proteome</keyword>
<comment type="caution">
    <text evidence="3">The sequence shown here is derived from an EMBL/GenBank/DDBJ whole genome shotgun (WGS) entry which is preliminary data.</text>
</comment>
<dbReference type="Pfam" id="PF02514">
    <property type="entry name" value="CobN-Mg_chel"/>
    <property type="match status" value="1"/>
</dbReference>
<gene>
    <name evidence="3" type="ORF">DLJ53_24265</name>
</gene>
<dbReference type="InterPro" id="IPR011953">
    <property type="entry name" value="Cobalto_CobN"/>
</dbReference>
<dbReference type="PANTHER" id="PTHR44119">
    <property type="entry name" value="MAGNESIUM-CHELATASE SUBUNIT CHLH, CHLOROPLASTIC"/>
    <property type="match status" value="1"/>
</dbReference>
<evidence type="ECO:0000259" key="2">
    <source>
        <dbReference type="Pfam" id="PF02514"/>
    </source>
</evidence>
<feature type="domain" description="CobN/magnesium chelatase" evidence="2">
    <location>
        <begin position="142"/>
        <end position="1232"/>
    </location>
</feature>
<accession>A0A8B2NNV2</accession>
<dbReference type="EMBL" id="QHHQ01000006">
    <property type="protein sequence ID" value="RAH98759.1"/>
    <property type="molecule type" value="Genomic_DNA"/>
</dbReference>
<evidence type="ECO:0000313" key="3">
    <source>
        <dbReference type="EMBL" id="RAH98759.1"/>
    </source>
</evidence>
<dbReference type="RefSeq" id="WP_111350089.1">
    <property type="nucleotide sequence ID" value="NZ_QHHQ01000006.1"/>
</dbReference>
<evidence type="ECO:0000313" key="4">
    <source>
        <dbReference type="Proteomes" id="UP000249590"/>
    </source>
</evidence>
<dbReference type="CDD" id="cd10150">
    <property type="entry name" value="CobN_like"/>
    <property type="match status" value="1"/>
</dbReference>
<proteinExistence type="predicted"/>
<dbReference type="PANTHER" id="PTHR44119:SF4">
    <property type="entry name" value="AEROBIC COBALTOCHELATASE SUBUNIT COBN"/>
    <property type="match status" value="1"/>
</dbReference>
<dbReference type="EC" id="6.6.1.2" evidence="1"/>
<sequence>MHLLLAQRGTIADEGEAIDLGQTPADICVLSAADTELASLAAAQSARPADAPGLRLVNQMRLAHPMSVDQWIERTGRHARLIVARVLGGRGYFPYGLDALHAAARRHGIHFAALPGDARPDPELAALSTLDAGDAVALWHDLVEGGAQNAARFLDRARAILDDAPRPGPPEPLPPAGIWLPGTGIASFEDLAATWTPGAPVAAITFYRALVQGGQTGPIDALAAALRAEGLNPLPLFAASLKDATSQEVIRGTFAKASPGVILNTTAFAASTPGSDGGTVLDETGAPVLQAILSGSTRAAWESGAQGLTARDLAMNVALPEVDGRIVTRAIAFKALARWDERTECNVVRSEPEPERVRFVAELARRWATLPADPADRRVAIVLANYPNRDGRLANGVGLDTPAGTVTLLEAMQAAGYATGPLPTDGNALVERLQRAPTNANPQNPATVTLPLDAYAKFFARLPQEVRDAVTERWGEPEADPFFAPAPAPSGPATPSGAFGLPLVRLGHVLVGIQPARGYNIDPKETYHAPDLVPPHGYLAFYAFLRGEVDAVIHMGKHGNLEWLPGKALALSDRCFPEAVFGPLPHVYPFIVNDPGEGAQAKRRAQAVIVDHLTPPLTRAESHGPMRDLEALVDEYYEASGGDARRTRHLAREILDLAATSGLAEDIGLAGLAEQDALERLDAWLCELKELQIRDGLHVFGRSPEGRLRTDLLAALVRTPRGEQPGDASLLRALAADLALGFDPLASAMSTPWTGPRPDALGASAAPWRTEGDTIERLEGLAADLIDGAPCPPRWTATAAVLAEIGTRLAPAVDACGPREIAGVLTALDGRFVRPGPSGAPSRGRPDVLPTGRNFYSVDTRSVPTPAAWEIGRRSAELVLTRHLQDHGDWPTSIALSCWGTANMRTGGDDIAQALALIGAKPLWDPASRRVTGYEITPLAVLGRPRIDVTLRISGFFRDAFPDQISLFDRAARAIGALEEDAAENPIAARMRSERETLLAGGTPEDEAAARAGHRIFGSKPGAYGAGLQALIDEGGWETRDDLAEAFSVWGGYAYGARAEGTPDRDALRTRLATVEAVLHNQDNREHDLLDSDDYYQFEGGLTAAVQRERGTRPAVYHNDHSRPERPVVRTLEEEIARVVRGRVTNPKWIAGVMRHGYKGAFEMAATVDYMFAFAATTGAVKDHHFDATYAAFVADETVAAFMKANNPAAWTEMTARLGEAIARGLWHPRSNEAAATLTATA</sequence>
<dbReference type="GO" id="GO:0051116">
    <property type="term" value="F:cobaltochelatase activity"/>
    <property type="evidence" value="ECO:0007669"/>
    <property type="project" value="UniProtKB-UniRule"/>
</dbReference>
<dbReference type="GO" id="GO:0009236">
    <property type="term" value="P:cobalamin biosynthetic process"/>
    <property type="evidence" value="ECO:0007669"/>
    <property type="project" value="UniProtKB-UniRule"/>
</dbReference>
<dbReference type="InterPro" id="IPR003672">
    <property type="entry name" value="CobN/Mg_chltase"/>
</dbReference>
<organism evidence="3 4">
    <name type="scientific">Acuticoccus sediminis</name>
    <dbReference type="NCBI Taxonomy" id="2184697"/>
    <lineage>
        <taxon>Bacteria</taxon>
        <taxon>Pseudomonadati</taxon>
        <taxon>Pseudomonadota</taxon>
        <taxon>Alphaproteobacteria</taxon>
        <taxon>Hyphomicrobiales</taxon>
        <taxon>Amorphaceae</taxon>
        <taxon>Acuticoccus</taxon>
    </lineage>
</organism>
<protein>
    <recommendedName>
        <fullName evidence="1">Cobaltochelatase subunit CobN</fullName>
        <ecNumber evidence="1">6.6.1.2</ecNumber>
    </recommendedName>
</protein>
<dbReference type="OrthoDB" id="9757976at2"/>
<reference evidence="3 4" key="1">
    <citation type="submission" date="2018-05" db="EMBL/GenBank/DDBJ databases">
        <title>Acuticoccus sediminis sp. nov., isolated from deep-sea sediment of Indian Ocean.</title>
        <authorList>
            <person name="Liu X."/>
            <person name="Lai Q."/>
            <person name="Du Y."/>
            <person name="Sun F."/>
            <person name="Zhang X."/>
            <person name="Wang S."/>
            <person name="Shao Z."/>
        </authorList>
    </citation>
    <scope>NUCLEOTIDE SEQUENCE [LARGE SCALE GENOMIC DNA]</scope>
    <source>
        <strain evidence="3 4">PTG4-2</strain>
    </source>
</reference>